<reference evidence="8 9" key="1">
    <citation type="submission" date="2018-08" db="EMBL/GenBank/DDBJ databases">
        <title>Meiothermus luteus KCTC 52599 genome sequencing project.</title>
        <authorList>
            <person name="Da Costa M.S."/>
            <person name="Albuquerque L."/>
            <person name="Raposo P."/>
            <person name="Froufe H.J.C."/>
            <person name="Barroso C.S."/>
            <person name="Egas C."/>
        </authorList>
    </citation>
    <scope>NUCLEOTIDE SEQUENCE [LARGE SCALE GENOMIC DNA]</scope>
    <source>
        <strain evidence="8 9">KCTC 52599</strain>
    </source>
</reference>
<keyword evidence="6" id="KW-0814">Transposable element</keyword>
<dbReference type="PANTHER" id="PTHR33217">
    <property type="entry name" value="TRANSPOSASE FOR INSERTION SEQUENCE ELEMENT IS1081"/>
    <property type="match status" value="1"/>
</dbReference>
<keyword evidence="3 6" id="KW-0815">Transposition</keyword>
<proteinExistence type="inferred from homology"/>
<keyword evidence="9" id="KW-1185">Reference proteome</keyword>
<dbReference type="PANTHER" id="PTHR33217:SF7">
    <property type="entry name" value="TRANSPOSASE FOR INSERTION SEQUENCE ELEMENT IS1081"/>
    <property type="match status" value="1"/>
</dbReference>
<evidence type="ECO:0000256" key="7">
    <source>
        <dbReference type="SAM" id="MobiDB-lite"/>
    </source>
</evidence>
<evidence type="ECO:0000256" key="4">
    <source>
        <dbReference type="ARBA" id="ARBA00023125"/>
    </source>
</evidence>
<dbReference type="Proteomes" id="UP000265800">
    <property type="component" value="Unassembled WGS sequence"/>
</dbReference>
<feature type="region of interest" description="Disordered" evidence="7">
    <location>
        <begin position="97"/>
        <end position="117"/>
    </location>
</feature>
<evidence type="ECO:0000256" key="5">
    <source>
        <dbReference type="ARBA" id="ARBA00023172"/>
    </source>
</evidence>
<dbReference type="GO" id="GO:0006313">
    <property type="term" value="P:DNA transposition"/>
    <property type="evidence" value="ECO:0007669"/>
    <property type="project" value="UniProtKB-UniRule"/>
</dbReference>
<dbReference type="GO" id="GO:0004803">
    <property type="term" value="F:transposase activity"/>
    <property type="evidence" value="ECO:0007669"/>
    <property type="project" value="UniProtKB-UniRule"/>
</dbReference>
<dbReference type="Pfam" id="PF00872">
    <property type="entry name" value="Transposase_mut"/>
    <property type="match status" value="1"/>
</dbReference>
<protein>
    <recommendedName>
        <fullName evidence="6">Mutator family transposase</fullName>
    </recommendedName>
</protein>
<evidence type="ECO:0000256" key="3">
    <source>
        <dbReference type="ARBA" id="ARBA00022578"/>
    </source>
</evidence>
<keyword evidence="4 6" id="KW-0238">DNA-binding</keyword>
<comment type="caution">
    <text evidence="8">The sequence shown here is derived from an EMBL/GenBank/DDBJ whole genome shotgun (WGS) entry which is preliminary data.</text>
</comment>
<gene>
    <name evidence="8" type="ORF">Mlute_02912</name>
</gene>
<dbReference type="InterPro" id="IPR001207">
    <property type="entry name" value="Transposase_mutator"/>
</dbReference>
<dbReference type="AlphaFoldDB" id="A0A399EA14"/>
<evidence type="ECO:0000256" key="1">
    <source>
        <dbReference type="ARBA" id="ARBA00002190"/>
    </source>
</evidence>
<dbReference type="GO" id="GO:0003677">
    <property type="term" value="F:DNA binding"/>
    <property type="evidence" value="ECO:0007669"/>
    <property type="project" value="UniProtKB-UniRule"/>
</dbReference>
<sequence length="117" mass="13080">MKAVLERVLEEEMTEHLAAGYRGYTPSRRGERNGHYTRSLITPVGKIEQLKVPRDRESTFLIEVFERYQRMTGEVEGAVLEMYPRGVSTRKVAAITEGLSRQGGGFPDRPAPGGEGL</sequence>
<comment type="similarity">
    <text evidence="2 6">Belongs to the transposase mutator family.</text>
</comment>
<comment type="function">
    <text evidence="1 6">Required for the transposition of the insertion element.</text>
</comment>
<dbReference type="EMBL" id="QWKZ01000211">
    <property type="protein sequence ID" value="RIH80716.1"/>
    <property type="molecule type" value="Genomic_DNA"/>
</dbReference>
<evidence type="ECO:0000256" key="6">
    <source>
        <dbReference type="RuleBase" id="RU365089"/>
    </source>
</evidence>
<accession>A0A399EA14</accession>
<evidence type="ECO:0000313" key="8">
    <source>
        <dbReference type="EMBL" id="RIH80716.1"/>
    </source>
</evidence>
<name>A0A399EA14_9DEIN</name>
<organism evidence="8 9">
    <name type="scientific">Meiothermus luteus</name>
    <dbReference type="NCBI Taxonomy" id="2026184"/>
    <lineage>
        <taxon>Bacteria</taxon>
        <taxon>Thermotogati</taxon>
        <taxon>Deinococcota</taxon>
        <taxon>Deinococci</taxon>
        <taxon>Thermales</taxon>
        <taxon>Thermaceae</taxon>
        <taxon>Meiothermus</taxon>
    </lineage>
</organism>
<evidence type="ECO:0000313" key="9">
    <source>
        <dbReference type="Proteomes" id="UP000265800"/>
    </source>
</evidence>
<evidence type="ECO:0000256" key="2">
    <source>
        <dbReference type="ARBA" id="ARBA00010961"/>
    </source>
</evidence>
<keyword evidence="5 6" id="KW-0233">DNA recombination</keyword>